<dbReference type="PANTHER" id="PTHR43537">
    <property type="entry name" value="TRANSCRIPTIONAL REGULATOR, GNTR FAMILY"/>
    <property type="match status" value="1"/>
</dbReference>
<dbReference type="InterPro" id="IPR036390">
    <property type="entry name" value="WH_DNA-bd_sf"/>
</dbReference>
<dbReference type="PROSITE" id="PS50949">
    <property type="entry name" value="HTH_GNTR"/>
    <property type="match status" value="1"/>
</dbReference>
<dbReference type="Gene3D" id="1.20.120.530">
    <property type="entry name" value="GntR ligand-binding domain-like"/>
    <property type="match status" value="1"/>
</dbReference>
<keyword evidence="1" id="KW-0805">Transcription regulation</keyword>
<protein>
    <submittedName>
        <fullName evidence="5">GntR family transcriptional regulator</fullName>
    </submittedName>
</protein>
<feature type="domain" description="HTH gntR-type" evidence="4">
    <location>
        <begin position="9"/>
        <end position="79"/>
    </location>
</feature>
<name>A0A652YQB8_NOCGL</name>
<evidence type="ECO:0000256" key="3">
    <source>
        <dbReference type="ARBA" id="ARBA00023163"/>
    </source>
</evidence>
<dbReference type="Pfam" id="PF00392">
    <property type="entry name" value="GntR"/>
    <property type="match status" value="1"/>
</dbReference>
<dbReference type="InterPro" id="IPR011711">
    <property type="entry name" value="GntR_C"/>
</dbReference>
<evidence type="ECO:0000259" key="4">
    <source>
        <dbReference type="PROSITE" id="PS50949"/>
    </source>
</evidence>
<dbReference type="GO" id="GO:0003677">
    <property type="term" value="F:DNA binding"/>
    <property type="evidence" value="ECO:0007669"/>
    <property type="project" value="UniProtKB-KW"/>
</dbReference>
<dbReference type="InterPro" id="IPR036388">
    <property type="entry name" value="WH-like_DNA-bd_sf"/>
</dbReference>
<proteinExistence type="predicted"/>
<comment type="caution">
    <text evidence="5">The sequence shown here is derived from an EMBL/GenBank/DDBJ whole genome shotgun (WGS) entry which is preliminary data.</text>
</comment>
<keyword evidence="3" id="KW-0804">Transcription</keyword>
<evidence type="ECO:0000313" key="5">
    <source>
        <dbReference type="EMBL" id="TYQ04750.1"/>
    </source>
</evidence>
<evidence type="ECO:0000256" key="1">
    <source>
        <dbReference type="ARBA" id="ARBA00023015"/>
    </source>
</evidence>
<dbReference type="PANTHER" id="PTHR43537:SF5">
    <property type="entry name" value="UXU OPERON TRANSCRIPTIONAL REGULATOR"/>
    <property type="match status" value="1"/>
</dbReference>
<accession>A0A652YQB8</accession>
<keyword evidence="2" id="KW-0238">DNA-binding</keyword>
<dbReference type="InterPro" id="IPR008920">
    <property type="entry name" value="TF_FadR/GntR_C"/>
</dbReference>
<organism evidence="5">
    <name type="scientific">Nocardia globerula</name>
    <dbReference type="NCBI Taxonomy" id="1818"/>
    <lineage>
        <taxon>Bacteria</taxon>
        <taxon>Bacillati</taxon>
        <taxon>Actinomycetota</taxon>
        <taxon>Actinomycetes</taxon>
        <taxon>Mycobacteriales</taxon>
        <taxon>Nocardiaceae</taxon>
        <taxon>Nocardia</taxon>
    </lineage>
</organism>
<sequence>MVRATLRPQKTAMLVAQRIVEDINRRGNKVGDRLPPERVMLEEYEVGRGTLRESLRFLELQGVLALKPGPGGGPIVQQPDSTALATAITLLLQFESAPFRTVVEARTALEPMMAKLAAERISEEQLAELKHCVEHQRANLDDEQIFVEMSRVFHDTIAQGSGNVLFAYLIHALLDMLDGTVMGMEYPMRSRVATCDIHEKIYLAVADGDPAAALTAMEEHIAGIWRYELKHYPELLDTPIAWGGTD</sequence>
<dbReference type="SMART" id="SM00345">
    <property type="entry name" value="HTH_GNTR"/>
    <property type="match status" value="1"/>
</dbReference>
<dbReference type="AlphaFoldDB" id="A0A652YQB8"/>
<dbReference type="Pfam" id="PF07729">
    <property type="entry name" value="FCD"/>
    <property type="match status" value="1"/>
</dbReference>
<dbReference type="GO" id="GO:0003700">
    <property type="term" value="F:DNA-binding transcription factor activity"/>
    <property type="evidence" value="ECO:0007669"/>
    <property type="project" value="InterPro"/>
</dbReference>
<dbReference type="SUPFAM" id="SSF46785">
    <property type="entry name" value="Winged helix' DNA-binding domain"/>
    <property type="match status" value="1"/>
</dbReference>
<dbReference type="Gene3D" id="1.10.10.10">
    <property type="entry name" value="Winged helix-like DNA-binding domain superfamily/Winged helix DNA-binding domain"/>
    <property type="match status" value="1"/>
</dbReference>
<dbReference type="EMBL" id="VNIQ01000003">
    <property type="protein sequence ID" value="TYQ04750.1"/>
    <property type="molecule type" value="Genomic_DNA"/>
</dbReference>
<evidence type="ECO:0000256" key="2">
    <source>
        <dbReference type="ARBA" id="ARBA00023125"/>
    </source>
</evidence>
<gene>
    <name evidence="5" type="ORF">FNL38_103100</name>
</gene>
<reference evidence="5" key="1">
    <citation type="submission" date="2019-07" db="EMBL/GenBank/DDBJ databases">
        <title>Genomic Encyclopedia of Type Strains, Phase IV (KMG-IV): sequencing the most valuable type-strain genomes for metagenomic binning, comparative biology and taxonomic classification.</title>
        <authorList>
            <person name="Goeker M."/>
        </authorList>
    </citation>
    <scope>NUCLEOTIDE SEQUENCE</scope>
    <source>
        <strain evidence="5">DSM 44596</strain>
    </source>
</reference>
<dbReference type="InterPro" id="IPR000524">
    <property type="entry name" value="Tscrpt_reg_HTH_GntR"/>
</dbReference>
<dbReference type="SMART" id="SM00895">
    <property type="entry name" value="FCD"/>
    <property type="match status" value="1"/>
</dbReference>
<dbReference type="PRINTS" id="PR00035">
    <property type="entry name" value="HTHGNTR"/>
</dbReference>
<dbReference type="SUPFAM" id="SSF48008">
    <property type="entry name" value="GntR ligand-binding domain-like"/>
    <property type="match status" value="1"/>
</dbReference>